<dbReference type="SUPFAM" id="SSF51338">
    <property type="entry name" value="Composite domain of metallo-dependent hydrolases"/>
    <property type="match status" value="1"/>
</dbReference>
<dbReference type="PROSITE" id="PS51257">
    <property type="entry name" value="PROKAR_LIPOPROTEIN"/>
    <property type="match status" value="1"/>
</dbReference>
<dbReference type="AlphaFoldDB" id="A0A381TVM4"/>
<evidence type="ECO:0000259" key="1">
    <source>
        <dbReference type="Pfam" id="PF07969"/>
    </source>
</evidence>
<dbReference type="SUPFAM" id="SSF51556">
    <property type="entry name" value="Metallo-dependent hydrolases"/>
    <property type="match status" value="1"/>
</dbReference>
<dbReference type="Gene3D" id="3.20.20.140">
    <property type="entry name" value="Metal-dependent hydrolases"/>
    <property type="match status" value="1"/>
</dbReference>
<dbReference type="InterPro" id="IPR013108">
    <property type="entry name" value="Amidohydro_3"/>
</dbReference>
<dbReference type="EMBL" id="UINC01005218">
    <property type="protein sequence ID" value="SVA19884.1"/>
    <property type="molecule type" value="Genomic_DNA"/>
</dbReference>
<reference evidence="2" key="1">
    <citation type="submission" date="2018-05" db="EMBL/GenBank/DDBJ databases">
        <authorList>
            <person name="Lanie J.A."/>
            <person name="Ng W.-L."/>
            <person name="Kazmierczak K.M."/>
            <person name="Andrzejewski T.M."/>
            <person name="Davidsen T.M."/>
            <person name="Wayne K.J."/>
            <person name="Tettelin H."/>
            <person name="Glass J.I."/>
            <person name="Rusch D."/>
            <person name="Podicherti R."/>
            <person name="Tsui H.-C.T."/>
            <person name="Winkler M.E."/>
        </authorList>
    </citation>
    <scope>NUCLEOTIDE SEQUENCE</scope>
</reference>
<accession>A0A381TVM4</accession>
<name>A0A381TVM4_9ZZZZ</name>
<dbReference type="Gene3D" id="3.10.310.70">
    <property type="match status" value="1"/>
</dbReference>
<dbReference type="PANTHER" id="PTHR22642:SF2">
    <property type="entry name" value="PROTEIN LONG AFTER FAR-RED 3"/>
    <property type="match status" value="1"/>
</dbReference>
<proteinExistence type="predicted"/>
<dbReference type="Gene3D" id="2.30.40.10">
    <property type="entry name" value="Urease, subunit C, domain 1"/>
    <property type="match status" value="1"/>
</dbReference>
<dbReference type="InterPro" id="IPR032466">
    <property type="entry name" value="Metal_Hydrolase"/>
</dbReference>
<dbReference type="GO" id="GO:0016810">
    <property type="term" value="F:hydrolase activity, acting on carbon-nitrogen (but not peptide) bonds"/>
    <property type="evidence" value="ECO:0007669"/>
    <property type="project" value="InterPro"/>
</dbReference>
<feature type="domain" description="Amidohydrolase 3" evidence="1">
    <location>
        <begin position="71"/>
        <end position="548"/>
    </location>
</feature>
<dbReference type="PANTHER" id="PTHR22642">
    <property type="entry name" value="IMIDAZOLONEPROPIONASE"/>
    <property type="match status" value="1"/>
</dbReference>
<dbReference type="Pfam" id="PF07969">
    <property type="entry name" value="Amidohydro_3"/>
    <property type="match status" value="1"/>
</dbReference>
<sequence>MSVPKKLILTISVFFMVSCARNRADTVYINGSIWTGVESASRAQAIAVTGEYLVAVGSNENVEHLKDSNTKIVDLQGRFVVPGLMDAHTHFMDGGFQLVRLNFREVDSPEDFVYKIDSAAQKLEPGQWILGGNWDHEKWGGELPHHSWVDNVSKEYPVFVHRVDMHMAFANSKAMQLAGITGDTPDPLGGVIDRDHMNGNPTGILREAEAKELVQRVVTPPTEEERKRVLQKAMDYALMCGITQVHDMCSWEDLLTYRKVEAAGEFRMRIYAAPWWTNWKKQIDYIAEYGTGNRWLQWPALKGMMDGSLGSRTAWMHDPYKDDPNTRGVIVASDTVLFKTMMQEADAAGIRFAIHAIGTRANEWILDQYRAVAKMNGGRERRFKVEHAQHLRNSEIVRFGREGVIPSVQPFHAIDDSRWAYKRVEEDVLGGTYAFKSLLNSNAKVVFGSDWTVAPMSPILGIYAAVTRETIDGSQPGGWHPNEKMTVDEALLAYTASVAYAGFQEDVLGTLEVGKLADFVVLSHDLFKIEPEEIKNTGVLRTVVGGKTRFLSADSGGKKPIWY</sequence>
<gene>
    <name evidence="2" type="ORF">METZ01_LOCUS72738</name>
</gene>
<protein>
    <recommendedName>
        <fullName evidence="1">Amidohydrolase 3 domain-containing protein</fullName>
    </recommendedName>
</protein>
<dbReference type="InterPro" id="IPR011059">
    <property type="entry name" value="Metal-dep_hydrolase_composite"/>
</dbReference>
<dbReference type="InterPro" id="IPR033932">
    <property type="entry name" value="YtcJ-like"/>
</dbReference>
<organism evidence="2">
    <name type="scientific">marine metagenome</name>
    <dbReference type="NCBI Taxonomy" id="408172"/>
    <lineage>
        <taxon>unclassified sequences</taxon>
        <taxon>metagenomes</taxon>
        <taxon>ecological metagenomes</taxon>
    </lineage>
</organism>
<evidence type="ECO:0000313" key="2">
    <source>
        <dbReference type="EMBL" id="SVA19884.1"/>
    </source>
</evidence>
<dbReference type="CDD" id="cd01300">
    <property type="entry name" value="YtcJ_like"/>
    <property type="match status" value="1"/>
</dbReference>